<comment type="caution">
    <text evidence="6">The sequence shown here is derived from an EMBL/GenBank/DDBJ whole genome shotgun (WGS) entry which is preliminary data.</text>
</comment>
<dbReference type="InterPro" id="IPR002110">
    <property type="entry name" value="Ankyrin_rpt"/>
</dbReference>
<keyword evidence="5" id="KW-1133">Transmembrane helix</keyword>
<dbReference type="PROSITE" id="PS50297">
    <property type="entry name" value="ANK_REP_REGION"/>
    <property type="match status" value="2"/>
</dbReference>
<dbReference type="SMART" id="SM00248">
    <property type="entry name" value="ANK"/>
    <property type="match status" value="11"/>
</dbReference>
<keyword evidence="5" id="KW-0472">Membrane</keyword>
<keyword evidence="4" id="KW-0175">Coiled coil</keyword>
<name>A0A1Y2AGM7_9FUNG</name>
<evidence type="ECO:0000313" key="6">
    <source>
        <dbReference type="EMBL" id="ORY21656.1"/>
    </source>
</evidence>
<dbReference type="Gene3D" id="1.25.40.20">
    <property type="entry name" value="Ankyrin repeat-containing domain"/>
    <property type="match status" value="4"/>
</dbReference>
<dbReference type="AlphaFoldDB" id="A0A1Y2AGM7"/>
<evidence type="ECO:0000256" key="5">
    <source>
        <dbReference type="SAM" id="Phobius"/>
    </source>
</evidence>
<organism evidence="6 7">
    <name type="scientific">Neocallimastix californiae</name>
    <dbReference type="NCBI Taxonomy" id="1754190"/>
    <lineage>
        <taxon>Eukaryota</taxon>
        <taxon>Fungi</taxon>
        <taxon>Fungi incertae sedis</taxon>
        <taxon>Chytridiomycota</taxon>
        <taxon>Chytridiomycota incertae sedis</taxon>
        <taxon>Neocallimastigomycetes</taxon>
        <taxon>Neocallimastigales</taxon>
        <taxon>Neocallimastigaceae</taxon>
        <taxon>Neocallimastix</taxon>
    </lineage>
</organism>
<dbReference type="PANTHER" id="PTHR24198">
    <property type="entry name" value="ANKYRIN REPEAT AND PROTEIN KINASE DOMAIN-CONTAINING PROTEIN"/>
    <property type="match status" value="1"/>
</dbReference>
<dbReference type="STRING" id="1754190.A0A1Y2AGM7"/>
<accession>A0A1Y2AGM7</accession>
<keyword evidence="1" id="KW-0677">Repeat</keyword>
<evidence type="ECO:0000256" key="4">
    <source>
        <dbReference type="SAM" id="Coils"/>
    </source>
</evidence>
<evidence type="ECO:0000256" key="3">
    <source>
        <dbReference type="PROSITE-ProRule" id="PRU00023"/>
    </source>
</evidence>
<proteinExistence type="predicted"/>
<dbReference type="InterPro" id="IPR036770">
    <property type="entry name" value="Ankyrin_rpt-contain_sf"/>
</dbReference>
<dbReference type="PANTHER" id="PTHR24198:SF165">
    <property type="entry name" value="ANKYRIN REPEAT-CONTAINING PROTEIN-RELATED"/>
    <property type="match status" value="1"/>
</dbReference>
<dbReference type="EMBL" id="MCOG01000261">
    <property type="protein sequence ID" value="ORY21656.1"/>
    <property type="molecule type" value="Genomic_DNA"/>
</dbReference>
<keyword evidence="5" id="KW-0812">Transmembrane</keyword>
<protein>
    <submittedName>
        <fullName evidence="6">Ankyrin</fullName>
    </submittedName>
</protein>
<evidence type="ECO:0000313" key="7">
    <source>
        <dbReference type="Proteomes" id="UP000193920"/>
    </source>
</evidence>
<dbReference type="PROSITE" id="PS50088">
    <property type="entry name" value="ANK_REPEAT"/>
    <property type="match status" value="2"/>
</dbReference>
<feature type="transmembrane region" description="Helical" evidence="5">
    <location>
        <begin position="66"/>
        <end position="85"/>
    </location>
</feature>
<evidence type="ECO:0000256" key="1">
    <source>
        <dbReference type="ARBA" id="ARBA00022737"/>
    </source>
</evidence>
<feature type="repeat" description="ANK" evidence="3">
    <location>
        <begin position="184"/>
        <end position="216"/>
    </location>
</feature>
<feature type="coiled-coil region" evidence="4">
    <location>
        <begin position="133"/>
        <end position="160"/>
    </location>
</feature>
<reference evidence="6 7" key="1">
    <citation type="submission" date="2016-08" db="EMBL/GenBank/DDBJ databases">
        <title>A Parts List for Fungal Cellulosomes Revealed by Comparative Genomics.</title>
        <authorList>
            <consortium name="DOE Joint Genome Institute"/>
            <person name="Haitjema C.H."/>
            <person name="Gilmore S.P."/>
            <person name="Henske J.K."/>
            <person name="Solomon K.V."/>
            <person name="De Groot R."/>
            <person name="Kuo A."/>
            <person name="Mondo S.J."/>
            <person name="Salamov A.A."/>
            <person name="Labutti K."/>
            <person name="Zhao Z."/>
            <person name="Chiniquy J."/>
            <person name="Barry K."/>
            <person name="Brewer H.M."/>
            <person name="Purvine S.O."/>
            <person name="Wright A.T."/>
            <person name="Boxma B."/>
            <person name="Van Alen T."/>
            <person name="Hackstein J.H."/>
            <person name="Baker S.E."/>
            <person name="Grigoriev I.V."/>
            <person name="O'Malley M.A."/>
        </authorList>
    </citation>
    <scope>NUCLEOTIDE SEQUENCE [LARGE SCALE GENOMIC DNA]</scope>
    <source>
        <strain evidence="6 7">G1</strain>
    </source>
</reference>
<dbReference type="Pfam" id="PF00023">
    <property type="entry name" value="Ank"/>
    <property type="match status" value="2"/>
</dbReference>
<evidence type="ECO:0000256" key="2">
    <source>
        <dbReference type="ARBA" id="ARBA00023043"/>
    </source>
</evidence>
<keyword evidence="7" id="KW-1185">Reference proteome</keyword>
<gene>
    <name evidence="6" type="ORF">LY90DRAFT_515961</name>
</gene>
<keyword evidence="2 3" id="KW-0040">ANK repeat</keyword>
<dbReference type="Pfam" id="PF13637">
    <property type="entry name" value="Ank_4"/>
    <property type="match status" value="1"/>
</dbReference>
<dbReference type="Proteomes" id="UP000193920">
    <property type="component" value="Unassembled WGS sequence"/>
</dbReference>
<feature type="repeat" description="ANK" evidence="3">
    <location>
        <begin position="572"/>
        <end position="604"/>
    </location>
</feature>
<sequence>MENKDNNQVENDGNNEQLISIIYNKQLINMEHKDTEVNQSKKDGNDERKKIFKKYSNNIITFKKRFIRIINIMILITLISIIMNINEIVINQLTNNNFISLNCMDTKICNREKKFHYPNFFVKGYTVNNIQNNKALQSKKENIESIMSNFEESIKDYKNHSVNRFTIKSYFDDKLSNVNIIDCNGNTPLVYAVKNQSLPIVEALINKGADVNYLIKKNNSDYNTIKLIFNLIEENKKNGNKILKKLLDANLNPNTRNSDKQNLLDFALIHNNYEIFLYLLERRFIDFNKQNLSFYHVAKIIQERKLDLLKILINNKILNLKKFSKLDNKNLLDFALKTNEYKIYSFLLEQGLTDYNPNNISFHHIMTIIKNERFDLLKILVKHNVDLKKLIKLCPKTLLSFAKYLLKTNFTRIFNNCNKLIIEKILYSLNKWNESSLINKNSGIKIIMLKILLSHIELKDKKMKKFLSLLLRVFKVISINYIIIFIAISINEKFQLIKNNTTDLSSLEGENLYNQSFYHRAYRIINNINCSTKLDHKIINFIENFETHPVGRFTIKSYFNNKLPNVNIIDCNGNTPLVYAVKSPSLPIVEALINKGADVNYLTKKNNSDYNTIKLIFRLVINNNNKILIKLLDAGLNPNIRNSNGQNLLDMAFRANNYEIFSYLIKHSITNFNIQNISFSNFEKIIKMERLDLLKFLVEEKGLRIKNFSNSNNLSLLDKAFITKNFQIYSYIMDKSPIKFKPNNFSFEHLEEIIKNDKLSLIQKLVNNNINLNNYSKSDNKTIIDVAFQTNNYKMYSYLLRYGLTDFNRESVDFHHIERIIKKGDLDILKILVNSKVDLNIFTKSQKKTLLTIALNLNDKEMMAYLHKCGLNGNNYEEYFDNFLSILNIAFQSYRIISGFFSS</sequence>
<dbReference type="SUPFAM" id="SSF48403">
    <property type="entry name" value="Ankyrin repeat"/>
    <property type="match status" value="2"/>
</dbReference>